<feature type="transmembrane region" description="Helical" evidence="1">
    <location>
        <begin position="117"/>
        <end position="133"/>
    </location>
</feature>
<protein>
    <submittedName>
        <fullName evidence="2">Uncharacterized membrane protein HdeD, DUF308 family</fullName>
    </submittedName>
</protein>
<dbReference type="Proteomes" id="UP000184758">
    <property type="component" value="Unassembled WGS sequence"/>
</dbReference>
<organism evidence="2 3">
    <name type="scientific">Carnobacterium alterfunditum</name>
    <dbReference type="NCBI Taxonomy" id="28230"/>
    <lineage>
        <taxon>Bacteria</taxon>
        <taxon>Bacillati</taxon>
        <taxon>Bacillota</taxon>
        <taxon>Bacilli</taxon>
        <taxon>Lactobacillales</taxon>
        <taxon>Carnobacteriaceae</taxon>
        <taxon>Carnobacterium</taxon>
    </lineage>
</organism>
<name>A0A1N6EQD9_9LACT</name>
<evidence type="ECO:0000256" key="1">
    <source>
        <dbReference type="SAM" id="Phobius"/>
    </source>
</evidence>
<dbReference type="eggNOG" id="COG3247">
    <property type="taxonomic scope" value="Bacteria"/>
</dbReference>
<sequence>MRKERLKFLTQGILLFILGLLFISNPIRQGSLFLMLIGIALTLIGIVIIIDGIVLTQGLKYKLLRIVEGILFSGFGIVFFLRNPARGAALMISFVVIMMIVLAVVNTIAVFKSNHNVKWLAIFLNILVIWFGFQSLLDPQLAVAIFYWTVSFQLIFTGINHIVMYFIIPDLFDV</sequence>
<dbReference type="Pfam" id="PF03729">
    <property type="entry name" value="DUF308"/>
    <property type="match status" value="1"/>
</dbReference>
<dbReference type="RefSeq" id="WP_034546578.1">
    <property type="nucleotide sequence ID" value="NZ_FSRN01000001.1"/>
</dbReference>
<feature type="transmembrane region" description="Helical" evidence="1">
    <location>
        <begin position="7"/>
        <end position="27"/>
    </location>
</feature>
<keyword evidence="1" id="KW-0472">Membrane</keyword>
<gene>
    <name evidence="2" type="ORF">SAMN05878443_0135</name>
</gene>
<keyword evidence="1" id="KW-1133">Transmembrane helix</keyword>
<keyword evidence="3" id="KW-1185">Reference proteome</keyword>
<dbReference type="GO" id="GO:0005886">
    <property type="term" value="C:plasma membrane"/>
    <property type="evidence" value="ECO:0007669"/>
    <property type="project" value="TreeGrafter"/>
</dbReference>
<feature type="transmembrane region" description="Helical" evidence="1">
    <location>
        <begin position="33"/>
        <end position="56"/>
    </location>
</feature>
<dbReference type="PANTHER" id="PTHR34989">
    <property type="entry name" value="PROTEIN HDED"/>
    <property type="match status" value="1"/>
</dbReference>
<dbReference type="AlphaFoldDB" id="A0A1N6EQD9"/>
<dbReference type="OrthoDB" id="2156330at2"/>
<proteinExistence type="predicted"/>
<dbReference type="InterPro" id="IPR005325">
    <property type="entry name" value="DUF308_memb"/>
</dbReference>
<feature type="transmembrane region" description="Helical" evidence="1">
    <location>
        <begin position="87"/>
        <end position="105"/>
    </location>
</feature>
<reference evidence="3" key="1">
    <citation type="submission" date="2016-11" db="EMBL/GenBank/DDBJ databases">
        <authorList>
            <person name="Varghese N."/>
            <person name="Submissions S."/>
        </authorList>
    </citation>
    <scope>NUCLEOTIDE SEQUENCE [LARGE SCALE GENOMIC DNA]</scope>
    <source>
        <strain evidence="3">313</strain>
    </source>
</reference>
<accession>A0A1N6EQD9</accession>
<keyword evidence="1" id="KW-0812">Transmembrane</keyword>
<feature type="transmembrane region" description="Helical" evidence="1">
    <location>
        <begin position="145"/>
        <end position="168"/>
    </location>
</feature>
<dbReference type="EMBL" id="FSRN01000001">
    <property type="protein sequence ID" value="SIN85256.1"/>
    <property type="molecule type" value="Genomic_DNA"/>
</dbReference>
<evidence type="ECO:0000313" key="3">
    <source>
        <dbReference type="Proteomes" id="UP000184758"/>
    </source>
</evidence>
<dbReference type="STRING" id="28230.SAMN05878443_0135"/>
<dbReference type="PANTHER" id="PTHR34989:SF1">
    <property type="entry name" value="PROTEIN HDED"/>
    <property type="match status" value="1"/>
</dbReference>
<feature type="transmembrane region" description="Helical" evidence="1">
    <location>
        <begin position="63"/>
        <end position="81"/>
    </location>
</feature>
<evidence type="ECO:0000313" key="2">
    <source>
        <dbReference type="EMBL" id="SIN85256.1"/>
    </source>
</evidence>
<dbReference type="InterPro" id="IPR052712">
    <property type="entry name" value="Acid_resist_chaperone_HdeD"/>
</dbReference>